<keyword evidence="1" id="KW-0472">Membrane</keyword>
<protein>
    <submittedName>
        <fullName evidence="2">Uncharacterized protein</fullName>
    </submittedName>
</protein>
<evidence type="ECO:0000256" key="1">
    <source>
        <dbReference type="SAM" id="Phobius"/>
    </source>
</evidence>
<dbReference type="Proteomes" id="UP000002949">
    <property type="component" value="Unassembled WGS sequence"/>
</dbReference>
<proteinExistence type="predicted"/>
<reference evidence="2 3" key="1">
    <citation type="journal article" date="2012" name="J. Bacteriol.">
        <title>Draft Genome Sequence of Plant Growth-Promoting Rhizobium Mesorhizobium amorphae, Isolated from Zinc-Lead Mine Tailings.</title>
        <authorList>
            <person name="Hao X."/>
            <person name="Lin Y."/>
            <person name="Johnstone L."/>
            <person name="Baltrus D.A."/>
            <person name="Miller S.J."/>
            <person name="Wei G."/>
            <person name="Rensing C."/>
        </authorList>
    </citation>
    <scope>NUCLEOTIDE SEQUENCE [LARGE SCALE GENOMIC DNA]</scope>
    <source>
        <strain evidence="2 3">CCNWGS0123</strain>
    </source>
</reference>
<dbReference type="PATRIC" id="fig|1082933.3.peg.5978"/>
<organism evidence="2 3">
    <name type="scientific">Mesorhizobium amorphae CCNWGS0123</name>
    <dbReference type="NCBI Taxonomy" id="1082933"/>
    <lineage>
        <taxon>Bacteria</taxon>
        <taxon>Pseudomonadati</taxon>
        <taxon>Pseudomonadota</taxon>
        <taxon>Alphaproteobacteria</taxon>
        <taxon>Hyphomicrobiales</taxon>
        <taxon>Phyllobacteriaceae</taxon>
        <taxon>Mesorhizobium</taxon>
    </lineage>
</organism>
<keyword evidence="3" id="KW-1185">Reference proteome</keyword>
<keyword evidence="1" id="KW-1133">Transmembrane helix</keyword>
<accession>G6YJH4</accession>
<dbReference type="RefSeq" id="WP_006205937.1">
    <property type="nucleotide sequence ID" value="NZ_AGSN01000217.1"/>
</dbReference>
<sequence>MEAMFDDLSRAVQAPRRDEWTLVRAIALDLVGKLAGGLAIGLGIAIGLALVR</sequence>
<dbReference type="AlphaFoldDB" id="G6YJH4"/>
<evidence type="ECO:0000313" key="3">
    <source>
        <dbReference type="Proteomes" id="UP000002949"/>
    </source>
</evidence>
<feature type="transmembrane region" description="Helical" evidence="1">
    <location>
        <begin position="30"/>
        <end position="51"/>
    </location>
</feature>
<evidence type="ECO:0000313" key="2">
    <source>
        <dbReference type="EMBL" id="EHH05168.1"/>
    </source>
</evidence>
<dbReference type="OrthoDB" id="9974715at2"/>
<gene>
    <name evidence="2" type="ORF">MEA186_30757</name>
</gene>
<name>G6YJH4_9HYPH</name>
<dbReference type="EMBL" id="AGSN01000217">
    <property type="protein sequence ID" value="EHH05168.1"/>
    <property type="molecule type" value="Genomic_DNA"/>
</dbReference>
<keyword evidence="1" id="KW-0812">Transmembrane</keyword>